<proteinExistence type="predicted"/>
<name>A0ABQ1H0M2_9GAMM</name>
<dbReference type="EMBL" id="BMFZ01000009">
    <property type="protein sequence ID" value="GGA54614.1"/>
    <property type="molecule type" value="Genomic_DNA"/>
</dbReference>
<evidence type="ECO:0000256" key="1">
    <source>
        <dbReference type="PROSITE-ProRule" id="PRU00339"/>
    </source>
</evidence>
<dbReference type="PROSITE" id="PS50005">
    <property type="entry name" value="TPR"/>
    <property type="match status" value="1"/>
</dbReference>
<sequence>MYMLQTIEKLSRQGRYEDALQNALNMLSSKTQNPQLLYKVASLYDILGLEQQAIPFYLAAIKHHLCGQDLRDAYLGLGSTYRALGRYQESLDAFDEGLRHFPEANDIRVFRTMTLYNLGHAKQAISQLLLLMTENSAPQEINRYKKVIAYYCDDLDRIE</sequence>
<dbReference type="SUPFAM" id="SSF48452">
    <property type="entry name" value="TPR-like"/>
    <property type="match status" value="1"/>
</dbReference>
<evidence type="ECO:0000259" key="2">
    <source>
        <dbReference type="Pfam" id="PF12688"/>
    </source>
</evidence>
<evidence type="ECO:0000313" key="3">
    <source>
        <dbReference type="EMBL" id="GGA54614.1"/>
    </source>
</evidence>
<gene>
    <name evidence="3" type="ORF">GCM10011328_32640</name>
</gene>
<dbReference type="InterPro" id="IPR019734">
    <property type="entry name" value="TPR_rpt"/>
</dbReference>
<feature type="repeat" description="TPR" evidence="1">
    <location>
        <begin position="71"/>
        <end position="104"/>
    </location>
</feature>
<keyword evidence="4" id="KW-1185">Reference proteome</keyword>
<dbReference type="Pfam" id="PF12688">
    <property type="entry name" value="TPR_5"/>
    <property type="match status" value="1"/>
</dbReference>
<reference evidence="4" key="1">
    <citation type="journal article" date="2019" name="Int. J. Syst. Evol. Microbiol.">
        <title>The Global Catalogue of Microorganisms (GCM) 10K type strain sequencing project: providing services to taxonomists for standard genome sequencing and annotation.</title>
        <authorList>
            <consortium name="The Broad Institute Genomics Platform"/>
            <consortium name="The Broad Institute Genome Sequencing Center for Infectious Disease"/>
            <person name="Wu L."/>
            <person name="Ma J."/>
        </authorList>
    </citation>
    <scope>NUCLEOTIDE SEQUENCE [LARGE SCALE GENOMIC DNA]</scope>
    <source>
        <strain evidence="4">CGMCC 1.12806</strain>
    </source>
</reference>
<protein>
    <recommendedName>
        <fullName evidence="2">Tetratrico peptide repeat group 5 domain-containing protein</fullName>
    </recommendedName>
</protein>
<dbReference type="Gene3D" id="1.25.40.10">
    <property type="entry name" value="Tetratricopeptide repeat domain"/>
    <property type="match status" value="1"/>
</dbReference>
<dbReference type="InterPro" id="IPR011990">
    <property type="entry name" value="TPR-like_helical_dom_sf"/>
</dbReference>
<dbReference type="InterPro" id="IPR041656">
    <property type="entry name" value="TPR_5"/>
</dbReference>
<feature type="domain" description="Tetratrico peptide repeat group 5" evidence="2">
    <location>
        <begin position="35"/>
        <end position="155"/>
    </location>
</feature>
<organism evidence="3 4">
    <name type="scientific">Hafnia psychrotolerans</name>
    <dbReference type="NCBI Taxonomy" id="1477018"/>
    <lineage>
        <taxon>Bacteria</taxon>
        <taxon>Pseudomonadati</taxon>
        <taxon>Pseudomonadota</taxon>
        <taxon>Gammaproteobacteria</taxon>
        <taxon>Enterobacterales</taxon>
        <taxon>Hafniaceae</taxon>
        <taxon>Hafnia</taxon>
    </lineage>
</organism>
<comment type="caution">
    <text evidence="3">The sequence shown here is derived from an EMBL/GenBank/DDBJ whole genome shotgun (WGS) entry which is preliminary data.</text>
</comment>
<evidence type="ECO:0000313" key="4">
    <source>
        <dbReference type="Proteomes" id="UP000627464"/>
    </source>
</evidence>
<accession>A0ABQ1H0M2</accession>
<dbReference type="Proteomes" id="UP000627464">
    <property type="component" value="Unassembled WGS sequence"/>
</dbReference>
<keyword evidence="1" id="KW-0802">TPR repeat</keyword>
<dbReference type="SMART" id="SM00028">
    <property type="entry name" value="TPR"/>
    <property type="match status" value="2"/>
</dbReference>